<dbReference type="AlphaFoldDB" id="B7PZK4"/>
<dbReference type="InParanoid" id="B7PZK4"/>
<organism>
    <name type="scientific">Ixodes scapularis</name>
    <name type="common">Black-legged tick</name>
    <name type="synonym">Deer tick</name>
    <dbReference type="NCBI Taxonomy" id="6945"/>
    <lineage>
        <taxon>Eukaryota</taxon>
        <taxon>Metazoa</taxon>
        <taxon>Ecdysozoa</taxon>
        <taxon>Arthropoda</taxon>
        <taxon>Chelicerata</taxon>
        <taxon>Arachnida</taxon>
        <taxon>Acari</taxon>
        <taxon>Parasitiformes</taxon>
        <taxon>Ixodida</taxon>
        <taxon>Ixodoidea</taxon>
        <taxon>Ixodidae</taxon>
        <taxon>Ixodinae</taxon>
        <taxon>Ixodes</taxon>
    </lineage>
</organism>
<dbReference type="PaxDb" id="6945-B7PZK4"/>
<accession>B7PZK4</accession>
<reference evidence="4" key="2">
    <citation type="submission" date="2020-05" db="UniProtKB">
        <authorList>
            <consortium name="EnsemblMetazoa"/>
        </authorList>
    </citation>
    <scope>IDENTIFICATION</scope>
    <source>
        <strain evidence="4">wikel</strain>
    </source>
</reference>
<dbReference type="Proteomes" id="UP000001555">
    <property type="component" value="Unassembled WGS sequence"/>
</dbReference>
<dbReference type="VEuPathDB" id="VectorBase:ISCW010159"/>
<protein>
    <recommendedName>
        <fullName evidence="2">3-ketosteroid-9-alpha-monooxygenase oxygenase component-like C-terminal domain-containing protein</fullName>
    </recommendedName>
</protein>
<evidence type="ECO:0000313" key="4">
    <source>
        <dbReference type="EnsemblMetazoa" id="ISCW010159-PA"/>
    </source>
</evidence>
<dbReference type="STRING" id="6945.B7PZK4"/>
<keyword evidence="1" id="KW-0560">Oxidoreductase</keyword>
<dbReference type="EMBL" id="ABJB010279862">
    <property type="status" value="NOT_ANNOTATED_CDS"/>
    <property type="molecule type" value="Genomic_DNA"/>
</dbReference>
<dbReference type="Pfam" id="PF19298">
    <property type="entry name" value="KshA_C"/>
    <property type="match status" value="1"/>
</dbReference>
<proteinExistence type="predicted"/>
<evidence type="ECO:0000313" key="5">
    <source>
        <dbReference type="Proteomes" id="UP000001555"/>
    </source>
</evidence>
<reference evidence="3 5" key="1">
    <citation type="submission" date="2008-03" db="EMBL/GenBank/DDBJ databases">
        <title>Annotation of Ixodes scapularis.</title>
        <authorList>
            <consortium name="Ixodes scapularis Genome Project Consortium"/>
            <person name="Caler E."/>
            <person name="Hannick L.I."/>
            <person name="Bidwell S."/>
            <person name="Joardar V."/>
            <person name="Thiagarajan M."/>
            <person name="Amedeo P."/>
            <person name="Galinsky K.J."/>
            <person name="Schobel S."/>
            <person name="Inman J."/>
            <person name="Hostetler J."/>
            <person name="Miller J."/>
            <person name="Hammond M."/>
            <person name="Megy K."/>
            <person name="Lawson D."/>
            <person name="Kodira C."/>
            <person name="Sutton G."/>
            <person name="Meyer J."/>
            <person name="Hill C.A."/>
            <person name="Birren B."/>
            <person name="Nene V."/>
            <person name="Collins F."/>
            <person name="Alarcon-Chaidez F."/>
            <person name="Wikel S."/>
            <person name="Strausberg R."/>
        </authorList>
    </citation>
    <scope>NUCLEOTIDE SEQUENCE [LARGE SCALE GENOMIC DNA]</scope>
    <source>
        <strain evidence="5">Wikel</strain>
        <strain evidence="3">Wikel colony</strain>
    </source>
</reference>
<dbReference type="Gene3D" id="3.90.380.10">
    <property type="entry name" value="Naphthalene 1,2-dioxygenase Alpha Subunit, Chain A, domain 1"/>
    <property type="match status" value="2"/>
</dbReference>
<dbReference type="InterPro" id="IPR045605">
    <property type="entry name" value="KshA-like_C"/>
</dbReference>
<dbReference type="EMBL" id="DS826119">
    <property type="protein sequence ID" value="EEC12026.1"/>
    <property type="molecule type" value="Genomic_DNA"/>
</dbReference>
<evidence type="ECO:0000259" key="2">
    <source>
        <dbReference type="Pfam" id="PF19298"/>
    </source>
</evidence>
<feature type="domain" description="3-ketosteroid-9-alpha-monooxygenase oxygenase component-like C-terminal" evidence="2">
    <location>
        <begin position="57"/>
        <end position="95"/>
    </location>
</feature>
<gene>
    <name evidence="3" type="ORF">IscW_ISCW010159</name>
</gene>
<dbReference type="GO" id="GO:0008203">
    <property type="term" value="P:cholesterol metabolic process"/>
    <property type="evidence" value="ECO:0007669"/>
    <property type="project" value="InterPro"/>
</dbReference>
<dbReference type="VEuPathDB" id="VectorBase:ISCI010159"/>
<keyword evidence="5" id="KW-1185">Reference proteome</keyword>
<dbReference type="EnsemblMetazoa" id="ISCW010159-RA">
    <property type="protein sequence ID" value="ISCW010159-PA"/>
    <property type="gene ID" value="ISCW010159"/>
</dbReference>
<sequence length="112" mass="13257">MQDIAENGADVNHFSHVHKASAFAGPKEYERVASTSWLRRAMTFEFDVKWSEHDFKVLVDQDTLIWDHKTFLKNPGLVKEDSAIKTFREWYAQFYSSKSLTWRDVKEKTLVW</sequence>
<evidence type="ECO:0000313" key="3">
    <source>
        <dbReference type="EMBL" id="EEC12026.1"/>
    </source>
</evidence>
<name>B7PZK4_IXOSC</name>
<dbReference type="GO" id="GO:0016491">
    <property type="term" value="F:oxidoreductase activity"/>
    <property type="evidence" value="ECO:0007669"/>
    <property type="project" value="UniProtKB-KW"/>
</dbReference>
<dbReference type="HOGENOM" id="CLU_2148587_0_0_1"/>
<evidence type="ECO:0000256" key="1">
    <source>
        <dbReference type="ARBA" id="ARBA00023002"/>
    </source>
</evidence>